<feature type="region of interest" description="Disordered" evidence="1">
    <location>
        <begin position="80"/>
        <end position="99"/>
    </location>
</feature>
<feature type="compositionally biased region" description="Basic and acidic residues" evidence="1">
    <location>
        <begin position="80"/>
        <end position="89"/>
    </location>
</feature>
<accession>A0A166VZG0</accession>
<organism evidence="2 3">
    <name type="scientific">Athelia psychrophila</name>
    <dbReference type="NCBI Taxonomy" id="1759441"/>
    <lineage>
        <taxon>Eukaryota</taxon>
        <taxon>Fungi</taxon>
        <taxon>Dikarya</taxon>
        <taxon>Basidiomycota</taxon>
        <taxon>Agaricomycotina</taxon>
        <taxon>Agaricomycetes</taxon>
        <taxon>Agaricomycetidae</taxon>
        <taxon>Atheliales</taxon>
        <taxon>Atheliaceae</taxon>
        <taxon>Athelia</taxon>
    </lineage>
</organism>
<evidence type="ECO:0000313" key="2">
    <source>
        <dbReference type="EMBL" id="KZP33220.1"/>
    </source>
</evidence>
<gene>
    <name evidence="2" type="ORF">FIBSPDRAFT_943624</name>
</gene>
<dbReference type="EMBL" id="KV417483">
    <property type="protein sequence ID" value="KZP33220.1"/>
    <property type="molecule type" value="Genomic_DNA"/>
</dbReference>
<evidence type="ECO:0000256" key="1">
    <source>
        <dbReference type="SAM" id="MobiDB-lite"/>
    </source>
</evidence>
<reference evidence="2 3" key="1">
    <citation type="journal article" date="2016" name="Mol. Biol. Evol.">
        <title>Comparative Genomics of Early-Diverging Mushroom-Forming Fungi Provides Insights into the Origins of Lignocellulose Decay Capabilities.</title>
        <authorList>
            <person name="Nagy L.G."/>
            <person name="Riley R."/>
            <person name="Tritt A."/>
            <person name="Adam C."/>
            <person name="Daum C."/>
            <person name="Floudas D."/>
            <person name="Sun H."/>
            <person name="Yadav J.S."/>
            <person name="Pangilinan J."/>
            <person name="Larsson K.H."/>
            <person name="Matsuura K."/>
            <person name="Barry K."/>
            <person name="Labutti K."/>
            <person name="Kuo R."/>
            <person name="Ohm R.A."/>
            <person name="Bhattacharya S.S."/>
            <person name="Shirouzu T."/>
            <person name="Yoshinaga Y."/>
            <person name="Martin F.M."/>
            <person name="Grigoriev I.V."/>
            <person name="Hibbett D.S."/>
        </authorList>
    </citation>
    <scope>NUCLEOTIDE SEQUENCE [LARGE SCALE GENOMIC DNA]</scope>
    <source>
        <strain evidence="2 3">CBS 109695</strain>
    </source>
</reference>
<evidence type="ECO:0000313" key="3">
    <source>
        <dbReference type="Proteomes" id="UP000076532"/>
    </source>
</evidence>
<protein>
    <submittedName>
        <fullName evidence="2">Uncharacterized protein</fullName>
    </submittedName>
</protein>
<dbReference type="AlphaFoldDB" id="A0A166VZG0"/>
<keyword evidence="3" id="KW-1185">Reference proteome</keyword>
<dbReference type="Proteomes" id="UP000076532">
    <property type="component" value="Unassembled WGS sequence"/>
</dbReference>
<sequence>MLRGRVRVSRLSLSSFGVVDDDDCRRLVIGDDCSAKQATRRRWNEQWGRIDREGNIWWLGSRRRNWEAGHGDERVVVDLTDGKERERRPVGPHQPAVRR</sequence>
<proteinExistence type="predicted"/>
<dbReference type="OrthoDB" id="1436450at2759"/>
<name>A0A166VZG0_9AGAM</name>